<accession>A0A449B711</accession>
<evidence type="ECO:0000313" key="2">
    <source>
        <dbReference type="Proteomes" id="UP000289497"/>
    </source>
</evidence>
<organism evidence="1 2">
    <name type="scientific">Mycoplasmopsis columboralis</name>
    <dbReference type="NCBI Taxonomy" id="171282"/>
    <lineage>
        <taxon>Bacteria</taxon>
        <taxon>Bacillati</taxon>
        <taxon>Mycoplasmatota</taxon>
        <taxon>Mycoplasmoidales</taxon>
        <taxon>Metamycoplasmataceae</taxon>
        <taxon>Mycoplasmopsis</taxon>
    </lineage>
</organism>
<dbReference type="KEGG" id="mcou:NCTC10179_00551"/>
<name>A0A449B711_9BACT</name>
<dbReference type="Proteomes" id="UP000289497">
    <property type="component" value="Chromosome"/>
</dbReference>
<gene>
    <name evidence="1" type="ORF">NCTC10179_00551</name>
</gene>
<evidence type="ECO:0000313" key="1">
    <source>
        <dbReference type="EMBL" id="VEU76373.1"/>
    </source>
</evidence>
<proteinExistence type="predicted"/>
<dbReference type="RefSeq" id="WP_036435182.1">
    <property type="nucleotide sequence ID" value="NZ_LR215039.1"/>
</dbReference>
<dbReference type="AlphaFoldDB" id="A0A449B711"/>
<dbReference type="NCBIfam" id="NF045994">
    <property type="entry name" value="MAG4530_fam"/>
    <property type="match status" value="1"/>
</dbReference>
<protein>
    <submittedName>
        <fullName evidence="1">Uncharacterized protein</fullName>
    </submittedName>
</protein>
<reference evidence="1 2" key="1">
    <citation type="submission" date="2019-01" db="EMBL/GenBank/DDBJ databases">
        <authorList>
            <consortium name="Pathogen Informatics"/>
        </authorList>
    </citation>
    <scope>NUCLEOTIDE SEQUENCE [LARGE SCALE GENOMIC DNA]</scope>
    <source>
        <strain evidence="1 2">NCTC10179</strain>
    </source>
</reference>
<dbReference type="EMBL" id="LR215039">
    <property type="protein sequence ID" value="VEU76373.1"/>
    <property type="molecule type" value="Genomic_DNA"/>
</dbReference>
<sequence length="301" mass="35969">MQDEKLISTLCRDCNLVCYGSSVYDFYGIERITNNNDIDLAGETLCSEKISKNFKNTKIIYSDNNFEKLLIQNKSIEIFHTTIIPNKYIKEYNGIKIPEYSWSLISKILQFLYFSINEYGTDKTNKVYKDLCNLATSKSINWFSYKKNEIEKITILSLVQSCFYWHFSPDKGIKTKFELSDLKRLEKLFDFNRNKKLKKVLKTIYLSKKIKEVNHKIRDSLINKNRIYKRFYKFNKNSVFNPNDRYITFDNKNSLGNYFSEMNINKKYKFVFDHFNIIKDKSETEINLKNLILLEIFNDKK</sequence>
<keyword evidence="2" id="KW-1185">Reference proteome</keyword>